<evidence type="ECO:0000256" key="3">
    <source>
        <dbReference type="SAM" id="Coils"/>
    </source>
</evidence>
<sequence>MLLRNRAYDLFDEMFKDTFFNPSYTESRNAQVMKTDIQEKENHYLVDIELPGYAKEDIKAELKDGNLTITAAKNENKEEKDEAGKYIRRERYSGSCKRTFYVGEQVRQEDIQAGFQDGILRLSIPKEPVLKDDQPKLISIQ</sequence>
<dbReference type="AlphaFoldDB" id="A0A4U8Q1G1"/>
<evidence type="ECO:0000256" key="1">
    <source>
        <dbReference type="PROSITE-ProRule" id="PRU00285"/>
    </source>
</evidence>
<dbReference type="SUPFAM" id="SSF49764">
    <property type="entry name" value="HSP20-like chaperones"/>
    <property type="match status" value="1"/>
</dbReference>
<dbReference type="InterPro" id="IPR002068">
    <property type="entry name" value="A-crystallin/Hsp20_dom"/>
</dbReference>
<comment type="caution">
    <text evidence="5">The sequence shown here is derived from an EMBL/GenBank/DDBJ whole genome shotgun (WGS) entry which is preliminary data.</text>
</comment>
<gene>
    <name evidence="5" type="ORF">DSM106044_05351</name>
</gene>
<dbReference type="Gene3D" id="2.60.40.790">
    <property type="match status" value="1"/>
</dbReference>
<dbReference type="Pfam" id="PF00011">
    <property type="entry name" value="HSP20"/>
    <property type="match status" value="1"/>
</dbReference>
<evidence type="ECO:0000313" key="5">
    <source>
        <dbReference type="EMBL" id="TLC97983.1"/>
    </source>
</evidence>
<reference evidence="5 6" key="1">
    <citation type="journal article" date="2019" name="Anaerobe">
        <title>Detection of Robinsoniella peoriensis in multiple bone samples of a trauma patient.</title>
        <authorList>
            <person name="Schrottner P."/>
            <person name="Hartwich K."/>
            <person name="Bunk B."/>
            <person name="Schober I."/>
            <person name="Helbig S."/>
            <person name="Rudolph W.W."/>
            <person name="Gunzer F."/>
        </authorList>
    </citation>
    <scope>NUCLEOTIDE SEQUENCE [LARGE SCALE GENOMIC DNA]</scope>
    <source>
        <strain evidence="5 6">DSM 106044</strain>
    </source>
</reference>
<feature type="domain" description="SHSP" evidence="4">
    <location>
        <begin position="26"/>
        <end position="141"/>
    </location>
</feature>
<proteinExistence type="inferred from homology"/>
<dbReference type="PROSITE" id="PS01031">
    <property type="entry name" value="SHSP"/>
    <property type="match status" value="1"/>
</dbReference>
<evidence type="ECO:0000256" key="2">
    <source>
        <dbReference type="RuleBase" id="RU003616"/>
    </source>
</evidence>
<organism evidence="5 6">
    <name type="scientific">Robinsoniella peoriensis</name>
    <dbReference type="NCBI Taxonomy" id="180332"/>
    <lineage>
        <taxon>Bacteria</taxon>
        <taxon>Bacillati</taxon>
        <taxon>Bacillota</taxon>
        <taxon>Clostridia</taxon>
        <taxon>Lachnospirales</taxon>
        <taxon>Lachnospiraceae</taxon>
        <taxon>Robinsoniella</taxon>
    </lineage>
</organism>
<name>A0A4U8Q1G1_9FIRM</name>
<dbReference type="RefSeq" id="WP_070041969.1">
    <property type="nucleotide sequence ID" value="NZ_CABMJZ010000093.1"/>
</dbReference>
<dbReference type="STRING" id="180332.GCA_000797495_01726"/>
<dbReference type="OrthoDB" id="9811615at2"/>
<keyword evidence="6" id="KW-1185">Reference proteome</keyword>
<dbReference type="InterPro" id="IPR031107">
    <property type="entry name" value="Small_HSP"/>
</dbReference>
<accession>A0A4U8Q1G1</accession>
<comment type="similarity">
    <text evidence="1 2">Belongs to the small heat shock protein (HSP20) family.</text>
</comment>
<dbReference type="PANTHER" id="PTHR11527">
    <property type="entry name" value="HEAT-SHOCK PROTEIN 20 FAMILY MEMBER"/>
    <property type="match status" value="1"/>
</dbReference>
<dbReference type="EMBL" id="QGQD01000107">
    <property type="protein sequence ID" value="TLC97983.1"/>
    <property type="molecule type" value="Genomic_DNA"/>
</dbReference>
<feature type="coiled-coil region" evidence="3">
    <location>
        <begin position="55"/>
        <end position="89"/>
    </location>
</feature>
<protein>
    <submittedName>
        <fullName evidence="5">Putative Hsp20 family chaperone</fullName>
    </submittedName>
</protein>
<dbReference type="Proteomes" id="UP000306509">
    <property type="component" value="Unassembled WGS sequence"/>
</dbReference>
<keyword evidence="3" id="KW-0175">Coiled coil</keyword>
<dbReference type="CDD" id="cd06471">
    <property type="entry name" value="ACD_LpsHSP_like"/>
    <property type="match status" value="1"/>
</dbReference>
<evidence type="ECO:0000313" key="6">
    <source>
        <dbReference type="Proteomes" id="UP000306509"/>
    </source>
</evidence>
<evidence type="ECO:0000259" key="4">
    <source>
        <dbReference type="PROSITE" id="PS01031"/>
    </source>
</evidence>
<dbReference type="InterPro" id="IPR008978">
    <property type="entry name" value="HSP20-like_chaperone"/>
</dbReference>